<keyword evidence="1" id="KW-0732">Signal</keyword>
<gene>
    <name evidence="3" type="ORF">GCM10007876_37760</name>
</gene>
<dbReference type="PROSITE" id="PS51257">
    <property type="entry name" value="PROKAR_LIPOPROTEIN"/>
    <property type="match status" value="1"/>
</dbReference>
<keyword evidence="4" id="KW-1185">Reference proteome</keyword>
<sequence length="187" mass="21207">MKKVLMGISLVTTLLSLTACSLFSVTSELKSEEAFTQATSYAWRSKPIPERTTGDTKAYRVDQRVRASVDELMSKKGYQLTDSSADLYVDYDYKIKPMVVVEQPDVSEASISFSRDSGITKQRADMGTSQMSYSARFTLTIFQDDTQTPAYEVTFNSQDIEHDSMKDINQHIDRLSRRMNHTIPSKQ</sequence>
<dbReference type="InterPro" id="IPR025411">
    <property type="entry name" value="DUF4136"/>
</dbReference>
<dbReference type="RefSeq" id="WP_284383669.1">
    <property type="nucleotide sequence ID" value="NZ_BSNM01000026.1"/>
</dbReference>
<comment type="caution">
    <text evidence="3">The sequence shown here is derived from an EMBL/GenBank/DDBJ whole genome shotgun (WGS) entry which is preliminary data.</text>
</comment>
<proteinExistence type="predicted"/>
<dbReference type="Pfam" id="PF13590">
    <property type="entry name" value="DUF4136"/>
    <property type="match status" value="1"/>
</dbReference>
<dbReference type="EMBL" id="BSNM01000026">
    <property type="protein sequence ID" value="GLQ33296.1"/>
    <property type="molecule type" value="Genomic_DNA"/>
</dbReference>
<name>A0AA37WA71_9GAMM</name>
<evidence type="ECO:0000256" key="1">
    <source>
        <dbReference type="SAM" id="SignalP"/>
    </source>
</evidence>
<protein>
    <recommendedName>
        <fullName evidence="2">DUF4136 domain-containing protein</fullName>
    </recommendedName>
</protein>
<organism evidence="3 4">
    <name type="scientific">Litoribrevibacter albus</name>
    <dbReference type="NCBI Taxonomy" id="1473156"/>
    <lineage>
        <taxon>Bacteria</taxon>
        <taxon>Pseudomonadati</taxon>
        <taxon>Pseudomonadota</taxon>
        <taxon>Gammaproteobacteria</taxon>
        <taxon>Oceanospirillales</taxon>
        <taxon>Oceanospirillaceae</taxon>
        <taxon>Litoribrevibacter</taxon>
    </lineage>
</organism>
<evidence type="ECO:0000313" key="4">
    <source>
        <dbReference type="Proteomes" id="UP001161389"/>
    </source>
</evidence>
<dbReference type="Gene3D" id="3.30.160.670">
    <property type="match status" value="1"/>
</dbReference>
<dbReference type="AlphaFoldDB" id="A0AA37WA71"/>
<feature type="domain" description="DUF4136" evidence="2">
    <location>
        <begin position="29"/>
        <end position="173"/>
    </location>
</feature>
<reference evidence="3" key="1">
    <citation type="journal article" date="2014" name="Int. J. Syst. Evol. Microbiol.">
        <title>Complete genome sequence of Corynebacterium casei LMG S-19264T (=DSM 44701T), isolated from a smear-ripened cheese.</title>
        <authorList>
            <consortium name="US DOE Joint Genome Institute (JGI-PGF)"/>
            <person name="Walter F."/>
            <person name="Albersmeier A."/>
            <person name="Kalinowski J."/>
            <person name="Ruckert C."/>
        </authorList>
    </citation>
    <scope>NUCLEOTIDE SEQUENCE</scope>
    <source>
        <strain evidence="3">NBRC 110071</strain>
    </source>
</reference>
<evidence type="ECO:0000259" key="2">
    <source>
        <dbReference type="Pfam" id="PF13590"/>
    </source>
</evidence>
<accession>A0AA37WA71</accession>
<dbReference type="Proteomes" id="UP001161389">
    <property type="component" value="Unassembled WGS sequence"/>
</dbReference>
<evidence type="ECO:0000313" key="3">
    <source>
        <dbReference type="EMBL" id="GLQ33296.1"/>
    </source>
</evidence>
<reference evidence="3" key="2">
    <citation type="submission" date="2023-01" db="EMBL/GenBank/DDBJ databases">
        <title>Draft genome sequence of Litoribrevibacter albus strain NBRC 110071.</title>
        <authorList>
            <person name="Sun Q."/>
            <person name="Mori K."/>
        </authorList>
    </citation>
    <scope>NUCLEOTIDE SEQUENCE</scope>
    <source>
        <strain evidence="3">NBRC 110071</strain>
    </source>
</reference>
<feature type="signal peptide" evidence="1">
    <location>
        <begin position="1"/>
        <end position="24"/>
    </location>
</feature>
<feature type="chain" id="PRO_5041463278" description="DUF4136 domain-containing protein" evidence="1">
    <location>
        <begin position="25"/>
        <end position="187"/>
    </location>
</feature>